<dbReference type="Pfam" id="PF08548">
    <property type="entry name" value="Peptidase_M10_C"/>
    <property type="match status" value="1"/>
</dbReference>
<gene>
    <name evidence="6" type="ORF">OF850_17835</name>
</gene>
<comment type="caution">
    <text evidence="6">The sequence shown here is derived from an EMBL/GenBank/DDBJ whole genome shotgun (WGS) entry which is preliminary data.</text>
</comment>
<dbReference type="Gene3D" id="2.150.10.10">
    <property type="entry name" value="Serralysin-like metalloprotease, C-terminal"/>
    <property type="match status" value="1"/>
</dbReference>
<accession>A0ABT3NZA0</accession>
<keyword evidence="2" id="KW-0964">Secreted</keyword>
<feature type="domain" description="Peptidase M10 serralysin C-terminal" evidence="5">
    <location>
        <begin position="6"/>
        <end position="105"/>
    </location>
</feature>
<evidence type="ECO:0000313" key="6">
    <source>
        <dbReference type="EMBL" id="MCW8087492.1"/>
    </source>
</evidence>
<proteinExistence type="predicted"/>
<keyword evidence="7" id="KW-1185">Reference proteome</keyword>
<organism evidence="6 7">
    <name type="scientific">Sabulicella glaciei</name>
    <dbReference type="NCBI Taxonomy" id="2984948"/>
    <lineage>
        <taxon>Bacteria</taxon>
        <taxon>Pseudomonadati</taxon>
        <taxon>Pseudomonadota</taxon>
        <taxon>Alphaproteobacteria</taxon>
        <taxon>Acetobacterales</taxon>
        <taxon>Acetobacteraceae</taxon>
        <taxon>Sabulicella</taxon>
    </lineage>
</organism>
<evidence type="ECO:0000256" key="3">
    <source>
        <dbReference type="ARBA" id="ARBA00022737"/>
    </source>
</evidence>
<dbReference type="SUPFAM" id="SSF51120">
    <property type="entry name" value="beta-Roll"/>
    <property type="match status" value="1"/>
</dbReference>
<evidence type="ECO:0000256" key="2">
    <source>
        <dbReference type="ARBA" id="ARBA00022525"/>
    </source>
</evidence>
<protein>
    <submittedName>
        <fullName evidence="6">M10 family metallopeptidase C-terminal domain-containing protein</fullName>
    </submittedName>
</protein>
<dbReference type="InterPro" id="IPR013858">
    <property type="entry name" value="Peptidase_M10B_C"/>
</dbReference>
<dbReference type="Proteomes" id="UP001526430">
    <property type="component" value="Unassembled WGS sequence"/>
</dbReference>
<evidence type="ECO:0000259" key="5">
    <source>
        <dbReference type="Pfam" id="PF08548"/>
    </source>
</evidence>
<keyword evidence="3" id="KW-0677">Repeat</keyword>
<evidence type="ECO:0000313" key="7">
    <source>
        <dbReference type="Proteomes" id="UP001526430"/>
    </source>
</evidence>
<evidence type="ECO:0000256" key="4">
    <source>
        <dbReference type="SAM" id="MobiDB-lite"/>
    </source>
</evidence>
<dbReference type="EMBL" id="JAPFQI010000017">
    <property type="protein sequence ID" value="MCW8087492.1"/>
    <property type="molecule type" value="Genomic_DNA"/>
</dbReference>
<feature type="compositionally biased region" description="Gly residues" evidence="4">
    <location>
        <begin position="8"/>
        <end position="20"/>
    </location>
</feature>
<evidence type="ECO:0000256" key="1">
    <source>
        <dbReference type="ARBA" id="ARBA00004613"/>
    </source>
</evidence>
<reference evidence="6 7" key="1">
    <citation type="submission" date="2022-10" db="EMBL/GenBank/DDBJ databases">
        <title>Roseococcus glaciei nov., sp. nov., isolated from glacier.</title>
        <authorList>
            <person name="Liu Q."/>
            <person name="Xin Y.-H."/>
        </authorList>
    </citation>
    <scope>NUCLEOTIDE SEQUENCE [LARGE SCALE GENOMIC DNA]</scope>
    <source>
        <strain evidence="6 7">MDT2-1-1</strain>
    </source>
</reference>
<feature type="region of interest" description="Disordered" evidence="4">
    <location>
        <begin position="1"/>
        <end position="20"/>
    </location>
</feature>
<comment type="subcellular location">
    <subcellularLocation>
        <location evidence="1">Secreted</location>
    </subcellularLocation>
</comment>
<dbReference type="InterPro" id="IPR011049">
    <property type="entry name" value="Serralysin-like_metalloprot_C"/>
</dbReference>
<name>A0ABT3NZA0_9PROT</name>
<sequence>MGADVSVGGLGQDRMTGGGGPDRFVFTSTLDSMLAAPDRITDFKPGQDLLAFEGLGHKNFMWLGANGFTKLGFTQARFNDATSTMQLDVNGDGMADMAVVMDGIKAAMLSQKDFSFL</sequence>